<evidence type="ECO:0000256" key="1">
    <source>
        <dbReference type="SAM" id="Phobius"/>
    </source>
</evidence>
<keyword evidence="1" id="KW-0472">Membrane</keyword>
<proteinExistence type="predicted"/>
<evidence type="ECO:0000313" key="2">
    <source>
        <dbReference type="EMBL" id="MDC4182202.1"/>
    </source>
</evidence>
<feature type="transmembrane region" description="Helical" evidence="1">
    <location>
        <begin position="183"/>
        <end position="202"/>
    </location>
</feature>
<keyword evidence="3" id="KW-1185">Reference proteome</keyword>
<reference evidence="2" key="1">
    <citation type="submission" date="2021-11" db="EMBL/GenBank/DDBJ databases">
        <title>Description of Mycoplasma bradburyaesp. nov.from sea birds: a tribute to a great mycoplasmologist.</title>
        <authorList>
            <person name="Ramirez A.S."/>
            <person name="Poveda C."/>
            <person name="Suarez-Perez A."/>
            <person name="Rosales R.S."/>
            <person name="Dijkman R."/>
            <person name="Feberwee A."/>
            <person name="Spergser J."/>
            <person name="Szostak M.P."/>
            <person name="Ressel L."/>
            <person name="Calabuig P."/>
            <person name="Catania S."/>
            <person name="Gobbo F."/>
            <person name="Timofte D."/>
            <person name="Poveda J.B."/>
        </authorList>
    </citation>
    <scope>NUCLEOTIDE SEQUENCE [LARGE SCALE GENOMIC DNA]</scope>
    <source>
        <strain evidence="2">T158</strain>
    </source>
</reference>
<feature type="transmembrane region" description="Helical" evidence="1">
    <location>
        <begin position="56"/>
        <end position="77"/>
    </location>
</feature>
<keyword evidence="1" id="KW-0812">Transmembrane</keyword>
<name>A0ABT5GB45_9MOLU</name>
<feature type="transmembrane region" description="Helical" evidence="1">
    <location>
        <begin position="14"/>
        <end position="36"/>
    </location>
</feature>
<protein>
    <submittedName>
        <fullName evidence="2">Uncharacterized protein</fullName>
    </submittedName>
</protein>
<comment type="caution">
    <text evidence="2">The sequence shown here is derived from an EMBL/GenBank/DDBJ whole genome shotgun (WGS) entry which is preliminary data.</text>
</comment>
<dbReference type="EMBL" id="JAJHZM010000014">
    <property type="protein sequence ID" value="MDC4182202.1"/>
    <property type="molecule type" value="Genomic_DNA"/>
</dbReference>
<feature type="transmembrane region" description="Helical" evidence="1">
    <location>
        <begin position="98"/>
        <end position="125"/>
    </location>
</feature>
<dbReference type="Proteomes" id="UP001220940">
    <property type="component" value="Unassembled WGS sequence"/>
</dbReference>
<keyword evidence="1" id="KW-1133">Transmembrane helix</keyword>
<accession>A0ABT5GB45</accession>
<sequence length="245" mass="28284">MNNFKTIRISKRQLLILGLYLSTLIIVSISIIALMIQSVTNRQLEYTSLDKTNVLISLVLPIVFLALFSISSVWLLISGNDTYEFKQTIKNNKKKMNSYLLLIESLQLIVWIAFISLLILIFYPINQTDDLFLSFNQRFTDDNQKITGFYDVYVNNGDLLASLKEGLIKYASSFSYQFNRDSLIGWNFIYIIFYLSLFLAYVKLGFFDNKKRFLALIPFAGLINNLKTPSSIQVIRTEQLMNNGI</sequence>
<dbReference type="RefSeq" id="WP_255034554.1">
    <property type="nucleotide sequence ID" value="NZ_CP101414.1"/>
</dbReference>
<gene>
    <name evidence="2" type="ORF">LNO68_03345</name>
</gene>
<organism evidence="2 3">
    <name type="scientific">Mycoplasma bradburyae</name>
    <dbReference type="NCBI Taxonomy" id="2963128"/>
    <lineage>
        <taxon>Bacteria</taxon>
        <taxon>Bacillati</taxon>
        <taxon>Mycoplasmatota</taxon>
        <taxon>Mollicutes</taxon>
        <taxon>Mycoplasmataceae</taxon>
        <taxon>Mycoplasma</taxon>
    </lineage>
</organism>
<evidence type="ECO:0000313" key="3">
    <source>
        <dbReference type="Proteomes" id="UP001220940"/>
    </source>
</evidence>